<evidence type="ECO:0000313" key="2">
    <source>
        <dbReference type="EMBL" id="ACG39683.1"/>
    </source>
</evidence>
<dbReference type="HOGENOM" id="CLU_2834876_0_0_1"/>
<keyword evidence="1" id="KW-1133">Transmembrane helix</keyword>
<sequence length="66" mass="7410">MCGMVDFCDRSGDEQSLWTRVSDTTKVVFDDQTLGCLSSQFTVLAFFAVHICTRLVVFISCYNAMV</sequence>
<keyword evidence="1" id="KW-0812">Transmembrane</keyword>
<dbReference type="AlphaFoldDB" id="B6TRF0"/>
<reference evidence="2" key="1">
    <citation type="journal article" date="2009" name="Plant Mol. Biol.">
        <title>Insights into corn genes derived from large-scale cDNA sequencing.</title>
        <authorList>
            <person name="Alexandrov N.N."/>
            <person name="Brover V.V."/>
            <person name="Freidin S."/>
            <person name="Troukhan M.E."/>
            <person name="Tatarinova T.V."/>
            <person name="Zhang H."/>
            <person name="Swaller T.J."/>
            <person name="Lu Y.P."/>
            <person name="Bouck J."/>
            <person name="Flavell R.B."/>
            <person name="Feldmann K.A."/>
        </authorList>
    </citation>
    <scope>NUCLEOTIDE SEQUENCE</scope>
</reference>
<feature type="transmembrane region" description="Helical" evidence="1">
    <location>
        <begin position="43"/>
        <end position="65"/>
    </location>
</feature>
<accession>B6TRF0</accession>
<proteinExistence type="evidence at transcript level"/>
<keyword evidence="1" id="KW-0472">Membrane</keyword>
<evidence type="ECO:0000256" key="1">
    <source>
        <dbReference type="SAM" id="Phobius"/>
    </source>
</evidence>
<name>B6TRF0_MAIZE</name>
<organism evidence="2">
    <name type="scientific">Zea mays</name>
    <name type="common">Maize</name>
    <dbReference type="NCBI Taxonomy" id="4577"/>
    <lineage>
        <taxon>Eukaryota</taxon>
        <taxon>Viridiplantae</taxon>
        <taxon>Streptophyta</taxon>
        <taxon>Embryophyta</taxon>
        <taxon>Tracheophyta</taxon>
        <taxon>Spermatophyta</taxon>
        <taxon>Magnoliopsida</taxon>
        <taxon>Liliopsida</taxon>
        <taxon>Poales</taxon>
        <taxon>Poaceae</taxon>
        <taxon>PACMAD clade</taxon>
        <taxon>Panicoideae</taxon>
        <taxon>Andropogonodae</taxon>
        <taxon>Andropogoneae</taxon>
        <taxon>Tripsacinae</taxon>
        <taxon>Zea</taxon>
    </lineage>
</organism>
<dbReference type="EMBL" id="EU967565">
    <property type="protein sequence ID" value="ACG39683.1"/>
    <property type="molecule type" value="mRNA"/>
</dbReference>
<protein>
    <submittedName>
        <fullName evidence="2">Uncharacterized protein</fullName>
    </submittedName>
</protein>